<keyword evidence="4" id="KW-1185">Reference proteome</keyword>
<evidence type="ECO:0000313" key="4">
    <source>
        <dbReference type="Proteomes" id="UP000770015"/>
    </source>
</evidence>
<dbReference type="Pfam" id="PF11558">
    <property type="entry name" value="HET-s_218-289"/>
    <property type="match status" value="1"/>
</dbReference>
<sequence>MEVFGAIAGSLSIAAMFNNCVTCFEYIQLGRNFGRDYELSQLRLDAARVRLSRWGEAVNVNQDVRFSSTADVDDPDIELARDIFHGIAHCIQTVASASKRYETGGTRAGRVADLAVFSPDEMTAAGQALHERATGVATRRRSGTTVLKRMRWALYEGKAFDATLSQIRSLVDDLEAIFPVEAACRQLAETEVEELTNDPASFAALHDSAADIDPLVHNFTERKLSLIHGINRAKLIESKGNSDVHVGQSYLGKALTGGFNFEDRTTNEVEKIRAGDDSKVQVGNRFG</sequence>
<evidence type="ECO:0000259" key="2">
    <source>
        <dbReference type="Pfam" id="PF14479"/>
    </source>
</evidence>
<dbReference type="Pfam" id="PF14479">
    <property type="entry name" value="HeLo"/>
    <property type="match status" value="1"/>
</dbReference>
<protein>
    <submittedName>
        <fullName evidence="3">Prion-inhibition and propagation-domain-containing protein</fullName>
    </submittedName>
</protein>
<keyword evidence="3" id="KW-0034">Amyloid</keyword>
<name>A0A9P8VA97_9PEZI</name>
<dbReference type="EMBL" id="JAGSXJ010000013">
    <property type="protein sequence ID" value="KAH6686354.1"/>
    <property type="molecule type" value="Genomic_DNA"/>
</dbReference>
<comment type="caution">
    <text evidence="3">The sequence shown here is derived from an EMBL/GenBank/DDBJ whole genome shotgun (WGS) entry which is preliminary data.</text>
</comment>
<feature type="domain" description="Prion-inhibition and propagation HeLo" evidence="2">
    <location>
        <begin position="5"/>
        <end position="198"/>
    </location>
</feature>
<organism evidence="3 4">
    <name type="scientific">Plectosphaerella plurivora</name>
    <dbReference type="NCBI Taxonomy" id="936078"/>
    <lineage>
        <taxon>Eukaryota</taxon>
        <taxon>Fungi</taxon>
        <taxon>Dikarya</taxon>
        <taxon>Ascomycota</taxon>
        <taxon>Pezizomycotina</taxon>
        <taxon>Sordariomycetes</taxon>
        <taxon>Hypocreomycetidae</taxon>
        <taxon>Glomerellales</taxon>
        <taxon>Plectosphaerellaceae</taxon>
        <taxon>Plectosphaerella</taxon>
    </lineage>
</organism>
<dbReference type="InterPro" id="IPR029498">
    <property type="entry name" value="HeLo_dom"/>
</dbReference>
<dbReference type="AlphaFoldDB" id="A0A9P8VA97"/>
<dbReference type="InterPro" id="IPR021084">
    <property type="entry name" value="Het-s_prion_dom"/>
</dbReference>
<evidence type="ECO:0000259" key="1">
    <source>
        <dbReference type="Pfam" id="PF11558"/>
    </source>
</evidence>
<proteinExistence type="predicted"/>
<gene>
    <name evidence="3" type="ORF">F5X68DRAFT_208842</name>
</gene>
<keyword evidence="3" id="KW-0640">Prion</keyword>
<dbReference type="Proteomes" id="UP000770015">
    <property type="component" value="Unassembled WGS sequence"/>
</dbReference>
<dbReference type="InterPro" id="IPR038305">
    <property type="entry name" value="HeLo_sf"/>
</dbReference>
<dbReference type="PANTHER" id="PTHR37542">
    <property type="entry name" value="HELO DOMAIN-CONTAINING PROTEIN-RELATED"/>
    <property type="match status" value="1"/>
</dbReference>
<evidence type="ECO:0000313" key="3">
    <source>
        <dbReference type="EMBL" id="KAH6686354.1"/>
    </source>
</evidence>
<feature type="domain" description="Het-s prion-forming" evidence="1">
    <location>
        <begin position="223"/>
        <end position="287"/>
    </location>
</feature>
<reference evidence="3" key="1">
    <citation type="journal article" date="2021" name="Nat. Commun.">
        <title>Genetic determinants of endophytism in the Arabidopsis root mycobiome.</title>
        <authorList>
            <person name="Mesny F."/>
            <person name="Miyauchi S."/>
            <person name="Thiergart T."/>
            <person name="Pickel B."/>
            <person name="Atanasova L."/>
            <person name="Karlsson M."/>
            <person name="Huettel B."/>
            <person name="Barry K.W."/>
            <person name="Haridas S."/>
            <person name="Chen C."/>
            <person name="Bauer D."/>
            <person name="Andreopoulos W."/>
            <person name="Pangilinan J."/>
            <person name="LaButti K."/>
            <person name="Riley R."/>
            <person name="Lipzen A."/>
            <person name="Clum A."/>
            <person name="Drula E."/>
            <person name="Henrissat B."/>
            <person name="Kohler A."/>
            <person name="Grigoriev I.V."/>
            <person name="Martin F.M."/>
            <person name="Hacquard S."/>
        </authorList>
    </citation>
    <scope>NUCLEOTIDE SEQUENCE</scope>
    <source>
        <strain evidence="3">MPI-SDFR-AT-0117</strain>
    </source>
</reference>
<dbReference type="Gene3D" id="1.20.120.1020">
    <property type="entry name" value="Prion-inhibition and propagation, HeLo domain"/>
    <property type="match status" value="1"/>
</dbReference>
<dbReference type="PANTHER" id="PTHR37542:SF3">
    <property type="entry name" value="PRION-INHIBITION AND PROPAGATION HELO DOMAIN-CONTAINING PROTEIN"/>
    <property type="match status" value="1"/>
</dbReference>
<accession>A0A9P8VA97</accession>
<dbReference type="OrthoDB" id="20872at2759"/>